<dbReference type="AlphaFoldDB" id="A0A5A5TCF9"/>
<protein>
    <recommendedName>
        <fullName evidence="1">Alkyl hydroperoxide reductase subunit C/ Thiol specific antioxidant domain-containing protein</fullName>
    </recommendedName>
</protein>
<keyword evidence="3" id="KW-1185">Reference proteome</keyword>
<dbReference type="Gene3D" id="3.40.30.10">
    <property type="entry name" value="Glutaredoxin"/>
    <property type="match status" value="1"/>
</dbReference>
<organism evidence="2 3">
    <name type="scientific">Dictyobacter arantiisoli</name>
    <dbReference type="NCBI Taxonomy" id="2014874"/>
    <lineage>
        <taxon>Bacteria</taxon>
        <taxon>Bacillati</taxon>
        <taxon>Chloroflexota</taxon>
        <taxon>Ktedonobacteria</taxon>
        <taxon>Ktedonobacterales</taxon>
        <taxon>Dictyobacteraceae</taxon>
        <taxon>Dictyobacter</taxon>
    </lineage>
</organism>
<sequence length="166" mass="18823">MSNTDQPHCPDLEKGQIIPAFTLPGADGMPHSPWDYKQRDHLLLLFLHSSITSETCALLRIYAQHYADFRAEQCAILAITPDPVFINLQTQEKLRLPFPLVSDVQGKTISRYTQWNADTHTLIPSVILANRYNALYEQQSSEDITQLPELQDTLASLNYLNLLCTP</sequence>
<dbReference type="Proteomes" id="UP000322530">
    <property type="component" value="Unassembled WGS sequence"/>
</dbReference>
<dbReference type="GO" id="GO:0016491">
    <property type="term" value="F:oxidoreductase activity"/>
    <property type="evidence" value="ECO:0007669"/>
    <property type="project" value="InterPro"/>
</dbReference>
<dbReference type="InterPro" id="IPR000866">
    <property type="entry name" value="AhpC/TSA"/>
</dbReference>
<dbReference type="GO" id="GO:0016209">
    <property type="term" value="F:antioxidant activity"/>
    <property type="evidence" value="ECO:0007669"/>
    <property type="project" value="InterPro"/>
</dbReference>
<dbReference type="SUPFAM" id="SSF52833">
    <property type="entry name" value="Thioredoxin-like"/>
    <property type="match status" value="1"/>
</dbReference>
<evidence type="ECO:0000313" key="3">
    <source>
        <dbReference type="Proteomes" id="UP000322530"/>
    </source>
</evidence>
<feature type="domain" description="Alkyl hydroperoxide reductase subunit C/ Thiol specific antioxidant" evidence="1">
    <location>
        <begin position="15"/>
        <end position="129"/>
    </location>
</feature>
<dbReference type="OrthoDB" id="157586at2"/>
<dbReference type="RefSeq" id="WP_149402151.1">
    <property type="nucleotide sequence ID" value="NZ_BIXY01000038.1"/>
</dbReference>
<evidence type="ECO:0000259" key="1">
    <source>
        <dbReference type="Pfam" id="PF00578"/>
    </source>
</evidence>
<reference evidence="2 3" key="1">
    <citation type="submission" date="2019-01" db="EMBL/GenBank/DDBJ databases">
        <title>Draft genome sequence of Dictyobacter sp. Uno17.</title>
        <authorList>
            <person name="Wang C.M."/>
            <person name="Zheng Y."/>
            <person name="Sakai Y."/>
            <person name="Abe K."/>
            <person name="Yokota A."/>
            <person name="Yabe S."/>
        </authorList>
    </citation>
    <scope>NUCLEOTIDE SEQUENCE [LARGE SCALE GENOMIC DNA]</scope>
    <source>
        <strain evidence="2 3">Uno17</strain>
    </source>
</reference>
<comment type="caution">
    <text evidence="2">The sequence shown here is derived from an EMBL/GenBank/DDBJ whole genome shotgun (WGS) entry which is preliminary data.</text>
</comment>
<name>A0A5A5TCF9_9CHLR</name>
<dbReference type="EMBL" id="BIXY01000038">
    <property type="protein sequence ID" value="GCF09201.1"/>
    <property type="molecule type" value="Genomic_DNA"/>
</dbReference>
<dbReference type="Pfam" id="PF00578">
    <property type="entry name" value="AhpC-TSA"/>
    <property type="match status" value="1"/>
</dbReference>
<accession>A0A5A5TCF9</accession>
<gene>
    <name evidence="2" type="ORF">KDI_27650</name>
</gene>
<dbReference type="InterPro" id="IPR036249">
    <property type="entry name" value="Thioredoxin-like_sf"/>
</dbReference>
<proteinExistence type="predicted"/>
<evidence type="ECO:0000313" key="2">
    <source>
        <dbReference type="EMBL" id="GCF09201.1"/>
    </source>
</evidence>